<dbReference type="GO" id="GO:0016787">
    <property type="term" value="F:hydrolase activity"/>
    <property type="evidence" value="ECO:0007669"/>
    <property type="project" value="UniProtKB-KW"/>
</dbReference>
<dbReference type="RefSeq" id="WP_045369040.1">
    <property type="nucleotide sequence ID" value="NZ_AP014648.1"/>
</dbReference>
<dbReference type="HOGENOM" id="CLU_012494_6_4_5"/>
<dbReference type="PROSITE" id="PS01174">
    <property type="entry name" value="LIPASE_GDXG_SER"/>
    <property type="match status" value="1"/>
</dbReference>
<protein>
    <submittedName>
        <fullName evidence="5">Esterase/lipase</fullName>
    </submittedName>
</protein>
<name>A0A0A8K7I6_9HYPH</name>
<dbReference type="Pfam" id="PF07859">
    <property type="entry name" value="Abhydrolase_3"/>
    <property type="match status" value="1"/>
</dbReference>
<dbReference type="STRING" id="1384459.GL4_3353"/>
<feature type="domain" description="Alpha/beta hydrolase fold-3" evidence="4">
    <location>
        <begin position="78"/>
        <end position="284"/>
    </location>
</feature>
<evidence type="ECO:0000259" key="4">
    <source>
        <dbReference type="Pfam" id="PF07859"/>
    </source>
</evidence>
<dbReference type="PANTHER" id="PTHR48081">
    <property type="entry name" value="AB HYDROLASE SUPERFAMILY PROTEIN C4A8.06C"/>
    <property type="match status" value="1"/>
</dbReference>
<dbReference type="InterPro" id="IPR033140">
    <property type="entry name" value="Lipase_GDXG_put_SER_AS"/>
</dbReference>
<evidence type="ECO:0000313" key="5">
    <source>
        <dbReference type="EMBL" id="BAQ18776.1"/>
    </source>
</evidence>
<accession>A0A0A8K7I6</accession>
<gene>
    <name evidence="5" type="ORF">GL4_3353</name>
</gene>
<dbReference type="PANTHER" id="PTHR48081:SF8">
    <property type="entry name" value="ALPHA_BETA HYDROLASE FOLD-3 DOMAIN-CONTAINING PROTEIN-RELATED"/>
    <property type="match status" value="1"/>
</dbReference>
<evidence type="ECO:0000256" key="1">
    <source>
        <dbReference type="ARBA" id="ARBA00010515"/>
    </source>
</evidence>
<evidence type="ECO:0000313" key="6">
    <source>
        <dbReference type="Proteomes" id="UP000031643"/>
    </source>
</evidence>
<keyword evidence="2" id="KW-0378">Hydrolase</keyword>
<dbReference type="AlphaFoldDB" id="A0A0A8K7I6"/>
<organism evidence="5 6">
    <name type="scientific">Methyloceanibacter caenitepidi</name>
    <dbReference type="NCBI Taxonomy" id="1384459"/>
    <lineage>
        <taxon>Bacteria</taxon>
        <taxon>Pseudomonadati</taxon>
        <taxon>Pseudomonadota</taxon>
        <taxon>Alphaproteobacteria</taxon>
        <taxon>Hyphomicrobiales</taxon>
        <taxon>Hyphomicrobiaceae</taxon>
        <taxon>Methyloceanibacter</taxon>
    </lineage>
</organism>
<dbReference type="InterPro" id="IPR050300">
    <property type="entry name" value="GDXG_lipolytic_enzyme"/>
</dbReference>
<dbReference type="Gene3D" id="3.40.50.1820">
    <property type="entry name" value="alpha/beta hydrolase"/>
    <property type="match status" value="1"/>
</dbReference>
<reference evidence="5 6" key="1">
    <citation type="submission" date="2014-09" db="EMBL/GenBank/DDBJ databases">
        <title>Genome sequencing of Methyloceanibacter caenitepidi Gela4.</title>
        <authorList>
            <person name="Takeuchi M."/>
            <person name="Susumu S."/>
            <person name="Kamagata Y."/>
            <person name="Oshima K."/>
            <person name="Hattori M."/>
            <person name="Iwasaki W."/>
        </authorList>
    </citation>
    <scope>NUCLEOTIDE SEQUENCE [LARGE SCALE GENOMIC DNA]</scope>
    <source>
        <strain evidence="5 6">Gela4</strain>
    </source>
</reference>
<evidence type="ECO:0000256" key="2">
    <source>
        <dbReference type="ARBA" id="ARBA00022801"/>
    </source>
</evidence>
<proteinExistence type="inferred from homology"/>
<dbReference type="Proteomes" id="UP000031643">
    <property type="component" value="Chromosome"/>
</dbReference>
<dbReference type="OrthoDB" id="9806180at2"/>
<sequence>MKLDRETEALLFWVSSSTTRPLWQMDHETARAEYRRSISKTDVGPIEIGSTRDFEIATPAGPLPMREYIAPVPSGAGILFFHGGGGVLGDIDTHDTLCRALCLDTSATVFSVGYRLAPEHPFPAAVYDGVAALEWLTAAAPDLSIDPARIAVAGDSAGGSLAAVALHETKGRLVAPAAAQLLIYPALDLRAKQPSRKDLVDQFPIPEDMLYWFFNHYFGLAWPIADPRAIPALYEDDSGLPPTLIITAGFDPFRDEGFEYAERLAAAGVPVEYECYEGTVHGFMNMGRMLRVAYRSMRLRMGTWLKEQLDGPGA</sequence>
<dbReference type="InterPro" id="IPR013094">
    <property type="entry name" value="AB_hydrolase_3"/>
</dbReference>
<feature type="active site" evidence="3">
    <location>
        <position position="156"/>
    </location>
</feature>
<dbReference type="KEGG" id="mcg:GL4_3353"/>
<dbReference type="SUPFAM" id="SSF53474">
    <property type="entry name" value="alpha/beta-Hydrolases"/>
    <property type="match status" value="1"/>
</dbReference>
<comment type="similarity">
    <text evidence="1">Belongs to the 'GDXG' lipolytic enzyme family.</text>
</comment>
<evidence type="ECO:0000256" key="3">
    <source>
        <dbReference type="PROSITE-ProRule" id="PRU10038"/>
    </source>
</evidence>
<dbReference type="InterPro" id="IPR029058">
    <property type="entry name" value="AB_hydrolase_fold"/>
</dbReference>
<keyword evidence="6" id="KW-1185">Reference proteome</keyword>
<dbReference type="EMBL" id="AP014648">
    <property type="protein sequence ID" value="BAQ18776.1"/>
    <property type="molecule type" value="Genomic_DNA"/>
</dbReference>